<sequence length="428" mass="46801">MPPLQEISGNAVASPATPRKSTGTTMASASATGTTTAKVRSARTPVKFQTATECTLPLQGISATVTTPTKVKVATETTKTATELIKTDTETATETTTETATTAAELVETATETATEMARKIAGSHLHSLRTSGRRIMALINAIEGSHRPIKSGSFARYDITWNTEPTITTPLLDPSTRSQFAKVLRDVGLVRAIEKHTTYDRTPIATGSHFYDLAIVARDACRRASSDFDRPGLSLPLIQMPVDYDFAECRILDRAIRANAGWNLLTVHSLDGDEESDILTCSLTDFADVDPSEQALLPSEVFSILVLLHRQLWLGYHVCNDAYKYNYTPKPVLKNEFTVTIVTFTRTHIRVHEACIGVPSDDQQNTSSVISVVRRLSLENSLVRGDGPLVEENWLDILSYMCFLPDADHASAPEEVERSPERTDASS</sequence>
<dbReference type="AlphaFoldDB" id="A0A9P4U549"/>
<proteinExistence type="predicted"/>
<feature type="region of interest" description="Disordered" evidence="1">
    <location>
        <begin position="1"/>
        <end position="42"/>
    </location>
</feature>
<dbReference type="Proteomes" id="UP000799764">
    <property type="component" value="Unassembled WGS sequence"/>
</dbReference>
<keyword evidence="3" id="KW-1185">Reference proteome</keyword>
<dbReference type="OrthoDB" id="10649659at2759"/>
<name>A0A9P4U549_9PLEO</name>
<comment type="caution">
    <text evidence="2">The sequence shown here is derived from an EMBL/GenBank/DDBJ whole genome shotgun (WGS) entry which is preliminary data.</text>
</comment>
<evidence type="ECO:0000256" key="1">
    <source>
        <dbReference type="SAM" id="MobiDB-lite"/>
    </source>
</evidence>
<evidence type="ECO:0000313" key="2">
    <source>
        <dbReference type="EMBL" id="KAF2437675.1"/>
    </source>
</evidence>
<protein>
    <submittedName>
        <fullName evidence="2">Uncharacterized protein</fullName>
    </submittedName>
</protein>
<gene>
    <name evidence="2" type="ORF">P171DRAFT_526869</name>
</gene>
<evidence type="ECO:0000313" key="3">
    <source>
        <dbReference type="Proteomes" id="UP000799764"/>
    </source>
</evidence>
<organism evidence="2 3">
    <name type="scientific">Karstenula rhodostoma CBS 690.94</name>
    <dbReference type="NCBI Taxonomy" id="1392251"/>
    <lineage>
        <taxon>Eukaryota</taxon>
        <taxon>Fungi</taxon>
        <taxon>Dikarya</taxon>
        <taxon>Ascomycota</taxon>
        <taxon>Pezizomycotina</taxon>
        <taxon>Dothideomycetes</taxon>
        <taxon>Pleosporomycetidae</taxon>
        <taxon>Pleosporales</taxon>
        <taxon>Massarineae</taxon>
        <taxon>Didymosphaeriaceae</taxon>
        <taxon>Karstenula</taxon>
    </lineage>
</organism>
<feature type="compositionally biased region" description="Low complexity" evidence="1">
    <location>
        <begin position="21"/>
        <end position="37"/>
    </location>
</feature>
<reference evidence="2" key="1">
    <citation type="journal article" date="2020" name="Stud. Mycol.">
        <title>101 Dothideomycetes genomes: a test case for predicting lifestyles and emergence of pathogens.</title>
        <authorList>
            <person name="Haridas S."/>
            <person name="Albert R."/>
            <person name="Binder M."/>
            <person name="Bloem J."/>
            <person name="Labutti K."/>
            <person name="Salamov A."/>
            <person name="Andreopoulos B."/>
            <person name="Baker S."/>
            <person name="Barry K."/>
            <person name="Bills G."/>
            <person name="Bluhm B."/>
            <person name="Cannon C."/>
            <person name="Castanera R."/>
            <person name="Culley D."/>
            <person name="Daum C."/>
            <person name="Ezra D."/>
            <person name="Gonzalez J."/>
            <person name="Henrissat B."/>
            <person name="Kuo A."/>
            <person name="Liang C."/>
            <person name="Lipzen A."/>
            <person name="Lutzoni F."/>
            <person name="Magnuson J."/>
            <person name="Mondo S."/>
            <person name="Nolan M."/>
            <person name="Ohm R."/>
            <person name="Pangilinan J."/>
            <person name="Park H.-J."/>
            <person name="Ramirez L."/>
            <person name="Alfaro M."/>
            <person name="Sun H."/>
            <person name="Tritt A."/>
            <person name="Yoshinaga Y."/>
            <person name="Zwiers L.-H."/>
            <person name="Turgeon B."/>
            <person name="Goodwin S."/>
            <person name="Spatafora J."/>
            <person name="Crous P."/>
            <person name="Grigoriev I."/>
        </authorList>
    </citation>
    <scope>NUCLEOTIDE SEQUENCE</scope>
    <source>
        <strain evidence="2">CBS 690.94</strain>
    </source>
</reference>
<dbReference type="EMBL" id="MU001515">
    <property type="protein sequence ID" value="KAF2437675.1"/>
    <property type="molecule type" value="Genomic_DNA"/>
</dbReference>
<accession>A0A9P4U549</accession>